<proteinExistence type="predicted"/>
<evidence type="ECO:0000313" key="2">
    <source>
        <dbReference type="Proteomes" id="UP001185755"/>
    </source>
</evidence>
<gene>
    <name evidence="1" type="ORF">R3P96_01390</name>
</gene>
<reference evidence="1 2" key="1">
    <citation type="submission" date="2023-10" db="EMBL/GenBank/DDBJ databases">
        <title>Development of a sustainable strategy for remediation of hydrocarbon-contaminated territories based on the waste exchange concept.</title>
        <authorList>
            <person name="Krivoruchko A."/>
        </authorList>
    </citation>
    <scope>NUCLEOTIDE SEQUENCE [LARGE SCALE GENOMIC DNA]</scope>
    <source>
        <strain evidence="1 2">IEGM 1323</strain>
    </source>
</reference>
<keyword evidence="2" id="KW-1185">Reference proteome</keyword>
<dbReference type="Proteomes" id="UP001185755">
    <property type="component" value="Unassembled WGS sequence"/>
</dbReference>
<protein>
    <submittedName>
        <fullName evidence="1">DUF5956 family protein</fullName>
    </submittedName>
</protein>
<dbReference type="RefSeq" id="WP_317562866.1">
    <property type="nucleotide sequence ID" value="NZ_JAWLJX010000001.1"/>
</dbReference>
<accession>A0ABU4B714</accession>
<organism evidence="1 2">
    <name type="scientific">Rhodococcoides yunnanense</name>
    <dbReference type="NCBI Taxonomy" id="278209"/>
    <lineage>
        <taxon>Bacteria</taxon>
        <taxon>Bacillati</taxon>
        <taxon>Actinomycetota</taxon>
        <taxon>Actinomycetes</taxon>
        <taxon>Mycobacteriales</taxon>
        <taxon>Nocardiaceae</taxon>
        <taxon>Rhodococcoides</taxon>
    </lineage>
</organism>
<dbReference type="Pfam" id="PF19381">
    <property type="entry name" value="DUF5956"/>
    <property type="match status" value="1"/>
</dbReference>
<dbReference type="InterPro" id="IPR046000">
    <property type="entry name" value="DUF5956"/>
</dbReference>
<name>A0ABU4B714_9NOCA</name>
<comment type="caution">
    <text evidence="1">The sequence shown here is derived from an EMBL/GenBank/DDBJ whole genome shotgun (WGS) entry which is preliminary data.</text>
</comment>
<sequence length="164" mass="18676">MAQYWSTFQIAEADGEVPDGLPAGRYVAVIPNAHGALTAWVSGPRRCYRTPYPASAHPPIRVTRGHPSRPPTEVWFEPYTENDMKGENDDINSYLTEAGVRLRPHGYRWHVLVPEHIEDGEALESALREKNRYIDPVEVYAAIKELYEMLQKGRSPTLSDYDHE</sequence>
<evidence type="ECO:0000313" key="1">
    <source>
        <dbReference type="EMBL" id="MDV6259983.1"/>
    </source>
</evidence>
<dbReference type="EMBL" id="JAWLJX010000001">
    <property type="protein sequence ID" value="MDV6259983.1"/>
    <property type="molecule type" value="Genomic_DNA"/>
</dbReference>